<accession>A0AAW0FP79</accession>
<dbReference type="Proteomes" id="UP001385951">
    <property type="component" value="Unassembled WGS sequence"/>
</dbReference>
<protein>
    <submittedName>
        <fullName evidence="3">Uncharacterized protein</fullName>
    </submittedName>
</protein>
<sequence>MQTITLLSIVTLSVYACAAPISVGSNLGIFQEDPDSLSGIISTAPSSNTDQDYFYGSSTAGAELDPPDGLIQPQASTRRSSSRPRDNRRNPDRFRNIHFGAAGTIGF</sequence>
<evidence type="ECO:0000313" key="4">
    <source>
        <dbReference type="Proteomes" id="UP001385951"/>
    </source>
</evidence>
<keyword evidence="4" id="KW-1185">Reference proteome</keyword>
<gene>
    <name evidence="3" type="ORF">QCA50_016088</name>
</gene>
<evidence type="ECO:0000256" key="1">
    <source>
        <dbReference type="SAM" id="MobiDB-lite"/>
    </source>
</evidence>
<organism evidence="3 4">
    <name type="scientific">Cerrena zonata</name>
    <dbReference type="NCBI Taxonomy" id="2478898"/>
    <lineage>
        <taxon>Eukaryota</taxon>
        <taxon>Fungi</taxon>
        <taxon>Dikarya</taxon>
        <taxon>Basidiomycota</taxon>
        <taxon>Agaricomycotina</taxon>
        <taxon>Agaricomycetes</taxon>
        <taxon>Polyporales</taxon>
        <taxon>Cerrenaceae</taxon>
        <taxon>Cerrena</taxon>
    </lineage>
</organism>
<dbReference type="AlphaFoldDB" id="A0AAW0FP79"/>
<feature type="region of interest" description="Disordered" evidence="1">
    <location>
        <begin position="38"/>
        <end position="107"/>
    </location>
</feature>
<feature type="compositionally biased region" description="Polar residues" evidence="1">
    <location>
        <begin position="39"/>
        <end position="60"/>
    </location>
</feature>
<proteinExistence type="predicted"/>
<keyword evidence="2" id="KW-0732">Signal</keyword>
<dbReference type="EMBL" id="JASBNA010000046">
    <property type="protein sequence ID" value="KAK7680780.1"/>
    <property type="molecule type" value="Genomic_DNA"/>
</dbReference>
<feature type="compositionally biased region" description="Basic and acidic residues" evidence="1">
    <location>
        <begin position="83"/>
        <end position="95"/>
    </location>
</feature>
<evidence type="ECO:0000256" key="2">
    <source>
        <dbReference type="SAM" id="SignalP"/>
    </source>
</evidence>
<evidence type="ECO:0000313" key="3">
    <source>
        <dbReference type="EMBL" id="KAK7680780.1"/>
    </source>
</evidence>
<feature type="signal peptide" evidence="2">
    <location>
        <begin position="1"/>
        <end position="18"/>
    </location>
</feature>
<feature type="chain" id="PRO_5043799406" evidence="2">
    <location>
        <begin position="19"/>
        <end position="107"/>
    </location>
</feature>
<name>A0AAW0FP79_9APHY</name>
<reference evidence="3 4" key="1">
    <citation type="submission" date="2022-09" db="EMBL/GenBank/DDBJ databases">
        <authorList>
            <person name="Palmer J.M."/>
        </authorList>
    </citation>
    <scope>NUCLEOTIDE SEQUENCE [LARGE SCALE GENOMIC DNA]</scope>
    <source>
        <strain evidence="3 4">DSM 7382</strain>
    </source>
</reference>
<comment type="caution">
    <text evidence="3">The sequence shown here is derived from an EMBL/GenBank/DDBJ whole genome shotgun (WGS) entry which is preliminary data.</text>
</comment>